<dbReference type="InterPro" id="IPR016161">
    <property type="entry name" value="Ald_DH/histidinol_DH"/>
</dbReference>
<keyword evidence="5" id="KW-1185">Reference proteome</keyword>
<organism evidence="4 5">
    <name type="scientific">Pseudonocardia adelaidensis</name>
    <dbReference type="NCBI Taxonomy" id="648754"/>
    <lineage>
        <taxon>Bacteria</taxon>
        <taxon>Bacillati</taxon>
        <taxon>Actinomycetota</taxon>
        <taxon>Actinomycetes</taxon>
        <taxon>Pseudonocardiales</taxon>
        <taxon>Pseudonocardiaceae</taxon>
        <taxon>Pseudonocardia</taxon>
    </lineage>
</organism>
<proteinExistence type="inferred from homology"/>
<dbReference type="Proteomes" id="UP001500804">
    <property type="component" value="Unassembled WGS sequence"/>
</dbReference>
<sequence length="79" mass="8619">MLAGGLGHPDGLRQDNYVKPTLLATVNDRTVARAEVFGPVLSLITYRDEDEAIAIANDTSYGARRARRSSPPGRARHDQ</sequence>
<name>A0ABP9PCK9_9PSEU</name>
<dbReference type="SUPFAM" id="SSF53720">
    <property type="entry name" value="ALDH-like"/>
    <property type="match status" value="1"/>
</dbReference>
<evidence type="ECO:0000256" key="1">
    <source>
        <dbReference type="ARBA" id="ARBA00009986"/>
    </source>
</evidence>
<feature type="domain" description="Aldehyde dehydrogenase" evidence="3">
    <location>
        <begin position="2"/>
        <end position="64"/>
    </location>
</feature>
<evidence type="ECO:0000256" key="2">
    <source>
        <dbReference type="SAM" id="MobiDB-lite"/>
    </source>
</evidence>
<accession>A0ABP9PCK9</accession>
<dbReference type="EMBL" id="BAABJO010000058">
    <property type="protein sequence ID" value="GAA5142149.1"/>
    <property type="molecule type" value="Genomic_DNA"/>
</dbReference>
<evidence type="ECO:0000313" key="5">
    <source>
        <dbReference type="Proteomes" id="UP001500804"/>
    </source>
</evidence>
<evidence type="ECO:0000313" key="4">
    <source>
        <dbReference type="EMBL" id="GAA5142149.1"/>
    </source>
</evidence>
<dbReference type="InterPro" id="IPR016163">
    <property type="entry name" value="Ald_DH_C"/>
</dbReference>
<dbReference type="Pfam" id="PF00171">
    <property type="entry name" value="Aldedh"/>
    <property type="match status" value="1"/>
</dbReference>
<dbReference type="PANTHER" id="PTHR42804:SF1">
    <property type="entry name" value="ALDEHYDE DEHYDROGENASE-RELATED"/>
    <property type="match status" value="1"/>
</dbReference>
<dbReference type="Gene3D" id="3.40.309.10">
    <property type="entry name" value="Aldehyde Dehydrogenase, Chain A, domain 2"/>
    <property type="match status" value="1"/>
</dbReference>
<comment type="similarity">
    <text evidence="1">Belongs to the aldehyde dehydrogenase family.</text>
</comment>
<dbReference type="InterPro" id="IPR015590">
    <property type="entry name" value="Aldehyde_DH_dom"/>
</dbReference>
<gene>
    <name evidence="4" type="ORF">GCM10023320_82120</name>
</gene>
<reference evidence="5" key="1">
    <citation type="journal article" date="2019" name="Int. J. Syst. Evol. Microbiol.">
        <title>The Global Catalogue of Microorganisms (GCM) 10K type strain sequencing project: providing services to taxonomists for standard genome sequencing and annotation.</title>
        <authorList>
            <consortium name="The Broad Institute Genomics Platform"/>
            <consortium name="The Broad Institute Genome Sequencing Center for Infectious Disease"/>
            <person name="Wu L."/>
            <person name="Ma J."/>
        </authorList>
    </citation>
    <scope>NUCLEOTIDE SEQUENCE [LARGE SCALE GENOMIC DNA]</scope>
    <source>
        <strain evidence="5">JCM 18302</strain>
    </source>
</reference>
<evidence type="ECO:0000259" key="3">
    <source>
        <dbReference type="Pfam" id="PF00171"/>
    </source>
</evidence>
<feature type="region of interest" description="Disordered" evidence="2">
    <location>
        <begin position="59"/>
        <end position="79"/>
    </location>
</feature>
<protein>
    <recommendedName>
        <fullName evidence="3">Aldehyde dehydrogenase domain-containing protein</fullName>
    </recommendedName>
</protein>
<dbReference type="PANTHER" id="PTHR42804">
    <property type="entry name" value="ALDEHYDE DEHYDROGENASE"/>
    <property type="match status" value="1"/>
</dbReference>
<comment type="caution">
    <text evidence="4">The sequence shown here is derived from an EMBL/GenBank/DDBJ whole genome shotgun (WGS) entry which is preliminary data.</text>
</comment>